<keyword evidence="1" id="KW-0697">Rotamase</keyword>
<dbReference type="AlphaFoldDB" id="D5V4Q3"/>
<dbReference type="STRING" id="572480.Arnit_1300"/>
<dbReference type="PANTHER" id="PTHR43629:SF2">
    <property type="entry name" value="RHODANESE-LIKE_PPIC DOMAIN-CONTAINING PROTEIN 12, CHLOROPLASTIC"/>
    <property type="match status" value="1"/>
</dbReference>
<protein>
    <submittedName>
        <fullName evidence="3">PpiC-type peptidyl-prolyl cis-trans isomerase</fullName>
    </submittedName>
</protein>
<keyword evidence="1 3" id="KW-0413">Isomerase</keyword>
<dbReference type="InterPro" id="IPR052204">
    <property type="entry name" value="PpiC/parvulin_rotamase"/>
</dbReference>
<dbReference type="PROSITE" id="PS50198">
    <property type="entry name" value="PPIC_PPIASE_2"/>
    <property type="match status" value="1"/>
</dbReference>
<dbReference type="InterPro" id="IPR046357">
    <property type="entry name" value="PPIase_dom_sf"/>
</dbReference>
<evidence type="ECO:0000313" key="3">
    <source>
        <dbReference type="EMBL" id="ADG92958.1"/>
    </source>
</evidence>
<keyword evidence="4" id="KW-1185">Reference proteome</keyword>
<dbReference type="HOGENOM" id="CLU_090028_6_1_7"/>
<dbReference type="GO" id="GO:0003755">
    <property type="term" value="F:peptidyl-prolyl cis-trans isomerase activity"/>
    <property type="evidence" value="ECO:0007669"/>
    <property type="project" value="UniProtKB-KW"/>
</dbReference>
<reference evidence="3 4" key="1">
    <citation type="journal article" date="2010" name="Stand. Genomic Sci.">
        <title>Complete genome sequence of Arcobacter nitrofigilis type strain (CI).</title>
        <authorList>
            <person name="Pati A."/>
            <person name="Gronow S."/>
            <person name="Lapidus A."/>
            <person name="Copeland A."/>
            <person name="Glavina Del Rio T."/>
            <person name="Nolan M."/>
            <person name="Lucas S."/>
            <person name="Tice H."/>
            <person name="Cheng J.F."/>
            <person name="Han C."/>
            <person name="Chertkov O."/>
            <person name="Bruce D."/>
            <person name="Tapia R."/>
            <person name="Goodwin L."/>
            <person name="Pitluck S."/>
            <person name="Liolios K."/>
            <person name="Ivanova N."/>
            <person name="Mavromatis K."/>
            <person name="Chen A."/>
            <person name="Palaniappan K."/>
            <person name="Land M."/>
            <person name="Hauser L."/>
            <person name="Chang Y.J."/>
            <person name="Jeffries C.D."/>
            <person name="Detter J.C."/>
            <person name="Rohde M."/>
            <person name="Goker M."/>
            <person name="Bristow J."/>
            <person name="Eisen J.A."/>
            <person name="Markowitz V."/>
            <person name="Hugenholtz P."/>
            <person name="Klenk H.P."/>
            <person name="Kyrpides N.C."/>
        </authorList>
    </citation>
    <scope>NUCLEOTIDE SEQUENCE [LARGE SCALE GENOMIC DNA]</scope>
    <source>
        <strain evidence="4">ATCC 33309 / DSM 7299 / CCUG 15893 / LMG 7604 / NCTC 12251 / CI</strain>
    </source>
</reference>
<dbReference type="eggNOG" id="COG0760">
    <property type="taxonomic scope" value="Bacteria"/>
</dbReference>
<dbReference type="SUPFAM" id="SSF54534">
    <property type="entry name" value="FKBP-like"/>
    <property type="match status" value="1"/>
</dbReference>
<gene>
    <name evidence="3" type="ordered locus">Arnit_1300</name>
</gene>
<dbReference type="OrthoDB" id="14196at2"/>
<dbReference type="PANTHER" id="PTHR43629">
    <property type="entry name" value="PEPTIDYL-PROLYL CIS-TRANS ISOMERASE"/>
    <property type="match status" value="1"/>
</dbReference>
<dbReference type="Gene3D" id="3.10.50.40">
    <property type="match status" value="1"/>
</dbReference>
<dbReference type="KEGG" id="ant:Arnit_1300"/>
<dbReference type="InterPro" id="IPR000297">
    <property type="entry name" value="PPIase_PpiC"/>
</dbReference>
<sequence length="95" mass="10349">MAVEASARHILIDNEDICNQVKEQIISGDLDFVEAAEQYSLCPSGDQGGELGTFGKGQMVKEFEDVVFSAPVGEIQGPVQTEFGYHLIEVTSRND</sequence>
<accession>D5V4Q3</accession>
<name>D5V4Q3_ARCNC</name>
<organism evidence="3 4">
    <name type="scientific">Arcobacter nitrofigilis (strain ATCC 33309 / DSM 7299 / CCUG 15893 / LMG 7604 / NCTC 12251 / CI)</name>
    <name type="common">Campylobacter nitrofigilis</name>
    <dbReference type="NCBI Taxonomy" id="572480"/>
    <lineage>
        <taxon>Bacteria</taxon>
        <taxon>Pseudomonadati</taxon>
        <taxon>Campylobacterota</taxon>
        <taxon>Epsilonproteobacteria</taxon>
        <taxon>Campylobacterales</taxon>
        <taxon>Arcobacteraceae</taxon>
        <taxon>Arcobacter</taxon>
    </lineage>
</organism>
<evidence type="ECO:0000256" key="1">
    <source>
        <dbReference type="PROSITE-ProRule" id="PRU00278"/>
    </source>
</evidence>
<dbReference type="EMBL" id="CP001999">
    <property type="protein sequence ID" value="ADG92958.1"/>
    <property type="molecule type" value="Genomic_DNA"/>
</dbReference>
<evidence type="ECO:0000259" key="2">
    <source>
        <dbReference type="PROSITE" id="PS50198"/>
    </source>
</evidence>
<feature type="domain" description="PpiC" evidence="2">
    <location>
        <begin position="2"/>
        <end position="92"/>
    </location>
</feature>
<dbReference type="Proteomes" id="UP000000939">
    <property type="component" value="Chromosome"/>
</dbReference>
<dbReference type="Pfam" id="PF00639">
    <property type="entry name" value="Rotamase"/>
    <property type="match status" value="1"/>
</dbReference>
<dbReference type="RefSeq" id="WP_013135103.1">
    <property type="nucleotide sequence ID" value="NC_014166.1"/>
</dbReference>
<proteinExistence type="predicted"/>
<evidence type="ECO:0000313" key="4">
    <source>
        <dbReference type="Proteomes" id="UP000000939"/>
    </source>
</evidence>